<dbReference type="InterPro" id="IPR051157">
    <property type="entry name" value="PDH/Transketolase"/>
</dbReference>
<dbReference type="PIRSF" id="PIRSF000156">
    <property type="entry name" value="Pyruvate_dh_E1"/>
    <property type="match status" value="1"/>
</dbReference>
<evidence type="ECO:0000256" key="3">
    <source>
        <dbReference type="ARBA" id="ARBA00012281"/>
    </source>
</evidence>
<keyword evidence="5 9" id="KW-0560">Oxidoreductase</keyword>
<dbReference type="InterPro" id="IPR009014">
    <property type="entry name" value="Transketo_C/PFOR_II"/>
</dbReference>
<accession>A0ABN8VV75</accession>
<dbReference type="GO" id="GO:0004739">
    <property type="term" value="F:pyruvate dehydrogenase (acetyl-transferring) activity"/>
    <property type="evidence" value="ECO:0007669"/>
    <property type="project" value="UniProtKB-EC"/>
</dbReference>
<evidence type="ECO:0000259" key="11">
    <source>
        <dbReference type="Pfam" id="PF17831"/>
    </source>
</evidence>
<feature type="domain" description="Transketolase-like C-terminal" evidence="12">
    <location>
        <begin position="739"/>
        <end position="874"/>
    </location>
</feature>
<evidence type="ECO:0000313" key="14">
    <source>
        <dbReference type="Proteomes" id="UP001157733"/>
    </source>
</evidence>
<evidence type="ECO:0000256" key="9">
    <source>
        <dbReference type="PIRNR" id="PIRNR000156"/>
    </source>
</evidence>
<dbReference type="CDD" id="cd02017">
    <property type="entry name" value="TPP_E1_EcPDC_like"/>
    <property type="match status" value="1"/>
</dbReference>
<dbReference type="EC" id="1.2.4.1" evidence="3 9"/>
<evidence type="ECO:0000256" key="7">
    <source>
        <dbReference type="ARBA" id="ARBA00023317"/>
    </source>
</evidence>
<evidence type="ECO:0000256" key="1">
    <source>
        <dbReference type="ARBA" id="ARBA00001964"/>
    </source>
</evidence>
<dbReference type="SUPFAM" id="SSF52922">
    <property type="entry name" value="TK C-terminal domain-like"/>
    <property type="match status" value="1"/>
</dbReference>
<keyword evidence="7 9" id="KW-0670">Pyruvate</keyword>
<evidence type="ECO:0000256" key="4">
    <source>
        <dbReference type="ARBA" id="ARBA00017172"/>
    </source>
</evidence>
<proteinExistence type="predicted"/>
<dbReference type="Gene3D" id="3.40.50.970">
    <property type="match status" value="2"/>
</dbReference>
<dbReference type="Gene3D" id="3.40.50.920">
    <property type="match status" value="1"/>
</dbReference>
<evidence type="ECO:0000259" key="12">
    <source>
        <dbReference type="Pfam" id="PF22613"/>
    </source>
</evidence>
<evidence type="ECO:0000259" key="10">
    <source>
        <dbReference type="Pfam" id="PF00456"/>
    </source>
</evidence>
<evidence type="ECO:0000256" key="2">
    <source>
        <dbReference type="ARBA" id="ARBA00003157"/>
    </source>
</evidence>
<comment type="catalytic activity">
    <reaction evidence="8 9">
        <text>N(6)-[(R)-lipoyl]-L-lysyl-[protein] + pyruvate + H(+) = N(6)-[(R)-S(8)-acetyldihydrolipoyl]-L-lysyl-[protein] + CO2</text>
        <dbReference type="Rhea" id="RHEA:19189"/>
        <dbReference type="Rhea" id="RHEA-COMP:10474"/>
        <dbReference type="Rhea" id="RHEA-COMP:10478"/>
        <dbReference type="ChEBI" id="CHEBI:15361"/>
        <dbReference type="ChEBI" id="CHEBI:15378"/>
        <dbReference type="ChEBI" id="CHEBI:16526"/>
        <dbReference type="ChEBI" id="CHEBI:83099"/>
        <dbReference type="ChEBI" id="CHEBI:83111"/>
        <dbReference type="EC" id="1.2.4.1"/>
    </reaction>
</comment>
<comment type="function">
    <text evidence="2 9">Component of the pyruvate dehydrogenase (PDH) complex, that catalyzes the overall conversion of pyruvate to acetyl-CoA and CO(2).</text>
</comment>
<organism evidence="13 14">
    <name type="scientific">Nitrospina watsonii</name>
    <dbReference type="NCBI Taxonomy" id="1323948"/>
    <lineage>
        <taxon>Bacteria</taxon>
        <taxon>Pseudomonadati</taxon>
        <taxon>Nitrospinota/Tectimicrobiota group</taxon>
        <taxon>Nitrospinota</taxon>
        <taxon>Nitrospinia</taxon>
        <taxon>Nitrospinales</taxon>
        <taxon>Nitrospinaceae</taxon>
        <taxon>Nitrospina</taxon>
    </lineage>
</organism>
<feature type="domain" description="Transketolase N-terminal" evidence="10">
    <location>
        <begin position="155"/>
        <end position="325"/>
    </location>
</feature>
<dbReference type="EMBL" id="OX336137">
    <property type="protein sequence ID" value="CAI2717588.1"/>
    <property type="molecule type" value="Genomic_DNA"/>
</dbReference>
<dbReference type="InterPro" id="IPR004660">
    <property type="entry name" value="PDH_E1"/>
</dbReference>
<name>A0ABN8VV75_9BACT</name>
<dbReference type="NCBIfam" id="TIGR00759">
    <property type="entry name" value="aceE"/>
    <property type="match status" value="1"/>
</dbReference>
<dbReference type="InterPro" id="IPR055152">
    <property type="entry name" value="Transketolase-like_C_2"/>
</dbReference>
<dbReference type="Pfam" id="PF22613">
    <property type="entry name" value="Transketolase_C_1"/>
    <property type="match status" value="1"/>
</dbReference>
<dbReference type="PANTHER" id="PTHR43825:SF3">
    <property type="entry name" value="PYRUVATE DEHYDROGENASE E1 COMPONENT"/>
    <property type="match status" value="1"/>
</dbReference>
<keyword evidence="6 9" id="KW-0786">Thiamine pyrophosphate</keyword>
<dbReference type="InterPro" id="IPR041621">
    <property type="entry name" value="PDH_E1_M"/>
</dbReference>
<dbReference type="Pfam" id="PF00456">
    <property type="entry name" value="Transketolase_N"/>
    <property type="match status" value="1"/>
</dbReference>
<dbReference type="Pfam" id="PF17831">
    <property type="entry name" value="PDH_E1_M"/>
    <property type="match status" value="1"/>
</dbReference>
<evidence type="ECO:0000313" key="13">
    <source>
        <dbReference type="EMBL" id="CAI2717588.1"/>
    </source>
</evidence>
<comment type="cofactor">
    <cofactor evidence="1 9">
        <name>thiamine diphosphate</name>
        <dbReference type="ChEBI" id="CHEBI:58937"/>
    </cofactor>
</comment>
<evidence type="ECO:0000256" key="5">
    <source>
        <dbReference type="ARBA" id="ARBA00023002"/>
    </source>
</evidence>
<gene>
    <name evidence="13" type="primary">aceE</name>
    <name evidence="13" type="ORF">NSPWAT_0729</name>
</gene>
<reference evidence="13 14" key="1">
    <citation type="submission" date="2022-09" db="EMBL/GenBank/DDBJ databases">
        <authorList>
            <person name="Kop L."/>
        </authorList>
    </citation>
    <scope>NUCLEOTIDE SEQUENCE [LARGE SCALE GENOMIC DNA]</scope>
    <source>
        <strain evidence="13 14">347</strain>
    </source>
</reference>
<dbReference type="PANTHER" id="PTHR43825">
    <property type="entry name" value="PYRUVATE DEHYDROGENASE E1 COMPONENT"/>
    <property type="match status" value="1"/>
</dbReference>
<dbReference type="Proteomes" id="UP001157733">
    <property type="component" value="Chromosome"/>
</dbReference>
<protein>
    <recommendedName>
        <fullName evidence="4 9">Pyruvate dehydrogenase E1 component</fullName>
        <ecNumber evidence="3 9">1.2.4.1</ecNumber>
    </recommendedName>
</protein>
<dbReference type="InterPro" id="IPR005474">
    <property type="entry name" value="Transketolase_N"/>
</dbReference>
<evidence type="ECO:0000256" key="6">
    <source>
        <dbReference type="ARBA" id="ARBA00023052"/>
    </source>
</evidence>
<keyword evidence="14" id="KW-1185">Reference proteome</keyword>
<dbReference type="SUPFAM" id="SSF52518">
    <property type="entry name" value="Thiamin diphosphate-binding fold (THDP-binding)"/>
    <property type="match status" value="2"/>
</dbReference>
<dbReference type="InterPro" id="IPR029061">
    <property type="entry name" value="THDP-binding"/>
</dbReference>
<evidence type="ECO:0000256" key="8">
    <source>
        <dbReference type="ARBA" id="ARBA00051231"/>
    </source>
</evidence>
<feature type="domain" description="Pyruvate dehydrogenase E1 component middle" evidence="11">
    <location>
        <begin position="506"/>
        <end position="724"/>
    </location>
</feature>
<sequence length="916" mass="102898">MLSSNLEIQWTHSGGAYSLYEGAGMTQWADIPMDDSDPAETQEWVDSLQYLLRDVGSERAQFILHRLQDEMRKSGHNLPFTANTAYLNTLPAEDQPSYPGDPDIERRVRSLVRWNAMAMVVRANRNSAGIGGHISTFASLALLLEMGFNHFFHGPKNGAPGDQIYFQGHAAPGVYARAFLEGRLTQQQLENFRRELQSGAGLPSYPHPWLMPGFWEFPTVSMGLSPIMAIYQARFNRYLHHRDLKDTAESKVWVFLGDGEVDEPESLGAITLASREKLDNLIFVVNCNLQRLDGPVRGNGKIIQELEAAFRGAGWNVIKLIWGTDWDPLLAKDDKGLLKKRMMETVDGWYQKYVVEQGSFIRDHFFGVHPELLKMVEGMTDDKLETLRRGGHDLQKVYAAYHAAVNHTGAPTVILAKTIKGYGLGEAGEGKNITHQAKKLNESELLNFRTRFGIPIGDDDVANAPFYKPADDSEELTYLHERRDHLGGFIPERTVRAKPLAAPQRKAFEEFFKGSGEREVSTTMAFVQVLSQLLRNPDLSQLLVPIIPDEARTFGMETLFRKYGIYASQGQLYDPVDMDQLLYYREARDGQILEEGISEAGSMASFIAAGTAYATHGINTIPFFIFYSMFGFQRIGDLIWAAADMRTRGFLLGGTSGRTTLNGEGLQHQDGHSHLLATTVPNLITYDPAYAYELAIIIQDGLRRMYEEQESVFYYITLYNENQGMPEMPKGVEDGILKGLYKFKPGADKPDRAKAHLFGSGSLLKEALRAQEILAEHYEVSADVWSVTSYKELRRDALEVDRWNRLHPTEKPRTSYIKEVLKDADGPIVAVTDYMKLVADQIAPWVPGPYTTLGTDGFGRSESREALRRFFEIDAECIAVATLHTLAQQGTIPMKRVKQAIDQLDIDPDKPDPLST</sequence>
<dbReference type="InterPro" id="IPR035807">
    <property type="entry name" value="PDC_E1_N"/>
</dbReference>